<comment type="caution">
    <text evidence="2">The sequence shown here is derived from an EMBL/GenBank/DDBJ whole genome shotgun (WGS) entry which is preliminary data.</text>
</comment>
<proteinExistence type="predicted"/>
<sequence>MGHIVKMNHAIKSLRTSPPCVLSSPTKQVGRKTPGVSFRQVTTMAGKPESEQKNKSNDENPDDKNGLVLILGWDLMSRSFGEGYATRSDEEGFGGIYGGNRSITEVETDVKVEESHPDDDETQGSGVEEKEKARFQTKAES</sequence>
<feature type="region of interest" description="Disordered" evidence="1">
    <location>
        <begin position="85"/>
        <end position="141"/>
    </location>
</feature>
<dbReference type="AlphaFoldDB" id="A0A8X8CWI7"/>
<evidence type="ECO:0000313" key="3">
    <source>
        <dbReference type="Proteomes" id="UP000886885"/>
    </source>
</evidence>
<reference evidence="2" key="1">
    <citation type="journal article" date="2020" name="bioRxiv">
        <title>Hybrid origin of Populus tomentosa Carr. identified through genome sequencing and phylogenomic analysis.</title>
        <authorList>
            <person name="An X."/>
            <person name="Gao K."/>
            <person name="Chen Z."/>
            <person name="Li J."/>
            <person name="Yang X."/>
            <person name="Yang X."/>
            <person name="Zhou J."/>
            <person name="Guo T."/>
            <person name="Zhao T."/>
            <person name="Huang S."/>
            <person name="Miao D."/>
            <person name="Khan W.U."/>
            <person name="Rao P."/>
            <person name="Ye M."/>
            <person name="Lei B."/>
            <person name="Liao W."/>
            <person name="Wang J."/>
            <person name="Ji L."/>
            <person name="Li Y."/>
            <person name="Guo B."/>
            <person name="Mustafa N.S."/>
            <person name="Li S."/>
            <person name="Yun Q."/>
            <person name="Keller S.R."/>
            <person name="Mao J."/>
            <person name="Zhang R."/>
            <person name="Strauss S.H."/>
        </authorList>
    </citation>
    <scope>NUCLEOTIDE SEQUENCE</scope>
    <source>
        <strain evidence="2">GM15</strain>
        <tissue evidence="2">Leaf</tissue>
    </source>
</reference>
<feature type="region of interest" description="Disordered" evidence="1">
    <location>
        <begin position="15"/>
        <end position="65"/>
    </location>
</feature>
<feature type="compositionally biased region" description="Basic and acidic residues" evidence="1">
    <location>
        <begin position="127"/>
        <end position="141"/>
    </location>
</feature>
<feature type="compositionally biased region" description="Basic and acidic residues" evidence="1">
    <location>
        <begin position="48"/>
        <end position="65"/>
    </location>
</feature>
<organism evidence="2 3">
    <name type="scientific">Populus tomentosa</name>
    <name type="common">Chinese white poplar</name>
    <dbReference type="NCBI Taxonomy" id="118781"/>
    <lineage>
        <taxon>Eukaryota</taxon>
        <taxon>Viridiplantae</taxon>
        <taxon>Streptophyta</taxon>
        <taxon>Embryophyta</taxon>
        <taxon>Tracheophyta</taxon>
        <taxon>Spermatophyta</taxon>
        <taxon>Magnoliopsida</taxon>
        <taxon>eudicotyledons</taxon>
        <taxon>Gunneridae</taxon>
        <taxon>Pentapetalae</taxon>
        <taxon>rosids</taxon>
        <taxon>fabids</taxon>
        <taxon>Malpighiales</taxon>
        <taxon>Salicaceae</taxon>
        <taxon>Saliceae</taxon>
        <taxon>Populus</taxon>
    </lineage>
</organism>
<name>A0A8X8CWI7_POPTO</name>
<dbReference type="Proteomes" id="UP000886885">
    <property type="component" value="Chromosome 7A"/>
</dbReference>
<accession>A0A8X8CWI7</accession>
<evidence type="ECO:0000256" key="1">
    <source>
        <dbReference type="SAM" id="MobiDB-lite"/>
    </source>
</evidence>
<keyword evidence="3" id="KW-1185">Reference proteome</keyword>
<dbReference type="PANTHER" id="PTHR36410">
    <property type="entry name" value="EXPRESSED PROTEIN"/>
    <property type="match status" value="1"/>
</dbReference>
<gene>
    <name evidence="2" type="ORF">POTOM_026835</name>
</gene>
<dbReference type="PANTHER" id="PTHR36410:SF1">
    <property type="entry name" value="EXPRESSED PROTEIN"/>
    <property type="match status" value="1"/>
</dbReference>
<protein>
    <submittedName>
        <fullName evidence="2">Uncharacterized protein</fullName>
    </submittedName>
</protein>
<evidence type="ECO:0000313" key="2">
    <source>
        <dbReference type="EMBL" id="KAG6767944.1"/>
    </source>
</evidence>
<dbReference type="EMBL" id="JAAWWB010000013">
    <property type="protein sequence ID" value="KAG6767944.1"/>
    <property type="molecule type" value="Genomic_DNA"/>
</dbReference>
<dbReference type="OrthoDB" id="1702799at2759"/>